<dbReference type="Gene3D" id="3.40.50.2000">
    <property type="entry name" value="Glycogen Phosphorylase B"/>
    <property type="match status" value="1"/>
</dbReference>
<protein>
    <recommendedName>
        <fullName evidence="1">Glycosyl transferase family 1 domain-containing protein</fullName>
    </recommendedName>
</protein>
<dbReference type="GO" id="GO:0016757">
    <property type="term" value="F:glycosyltransferase activity"/>
    <property type="evidence" value="ECO:0007669"/>
    <property type="project" value="InterPro"/>
</dbReference>
<name>A0A382WJB3_9ZZZZ</name>
<proteinExistence type="predicted"/>
<feature type="domain" description="Glycosyl transferase family 1" evidence="1">
    <location>
        <begin position="62"/>
        <end position="177"/>
    </location>
</feature>
<dbReference type="Pfam" id="PF00534">
    <property type="entry name" value="Glycos_transf_1"/>
    <property type="match status" value="1"/>
</dbReference>
<dbReference type="AlphaFoldDB" id="A0A382WJB3"/>
<reference evidence="2" key="1">
    <citation type="submission" date="2018-05" db="EMBL/GenBank/DDBJ databases">
        <authorList>
            <person name="Lanie J.A."/>
            <person name="Ng W.-L."/>
            <person name="Kazmierczak K.M."/>
            <person name="Andrzejewski T.M."/>
            <person name="Davidsen T.M."/>
            <person name="Wayne K.J."/>
            <person name="Tettelin H."/>
            <person name="Glass J.I."/>
            <person name="Rusch D."/>
            <person name="Podicherti R."/>
            <person name="Tsui H.-C.T."/>
            <person name="Winkler M.E."/>
        </authorList>
    </citation>
    <scope>NUCLEOTIDE SEQUENCE</scope>
</reference>
<organism evidence="2">
    <name type="scientific">marine metagenome</name>
    <dbReference type="NCBI Taxonomy" id="408172"/>
    <lineage>
        <taxon>unclassified sequences</taxon>
        <taxon>metagenomes</taxon>
        <taxon>ecological metagenomes</taxon>
    </lineage>
</organism>
<evidence type="ECO:0000259" key="1">
    <source>
        <dbReference type="Pfam" id="PF00534"/>
    </source>
</evidence>
<sequence>MEYVLNGIKSNHYLMGPQKINRESLLIKYGIPTNVKLWVTNSRPVKGKDVITTINGFLHFNNLDINNKYYLLIVGECSKDAFNLSRNSHEIVLVGNIPSASFINLLNLSELYISSSLTEGSPLAVLEAINMENNILLSNIEAHLEIKRNHSITDTFEVHNSTDLCRKMVEISNKNKLPQFNFPDCYTDLKMAEQYHNLYAQTKNTID</sequence>
<gene>
    <name evidence="2" type="ORF">METZ01_LOCUS411062</name>
</gene>
<accession>A0A382WJB3</accession>
<dbReference type="SUPFAM" id="SSF53756">
    <property type="entry name" value="UDP-Glycosyltransferase/glycogen phosphorylase"/>
    <property type="match status" value="1"/>
</dbReference>
<dbReference type="InterPro" id="IPR001296">
    <property type="entry name" value="Glyco_trans_1"/>
</dbReference>
<dbReference type="EMBL" id="UINC01159877">
    <property type="protein sequence ID" value="SVD58208.1"/>
    <property type="molecule type" value="Genomic_DNA"/>
</dbReference>
<evidence type="ECO:0000313" key="2">
    <source>
        <dbReference type="EMBL" id="SVD58208.1"/>
    </source>
</evidence>